<dbReference type="Proteomes" id="UP001213681">
    <property type="component" value="Unassembled WGS sequence"/>
</dbReference>
<dbReference type="EMBL" id="JAPVEA010000007">
    <property type="protein sequence ID" value="KAJ5443865.1"/>
    <property type="molecule type" value="Genomic_DNA"/>
</dbReference>
<comment type="caution">
    <text evidence="1">The sequence shown here is derived from an EMBL/GenBank/DDBJ whole genome shotgun (WGS) entry which is preliminary data.</text>
</comment>
<keyword evidence="2" id="KW-1185">Reference proteome</keyword>
<reference evidence="1" key="2">
    <citation type="journal article" date="2023" name="IMA Fungus">
        <title>Comparative genomic study of the Penicillium genus elucidates a diverse pangenome and 15 lateral gene transfer events.</title>
        <authorList>
            <person name="Petersen C."/>
            <person name="Sorensen T."/>
            <person name="Nielsen M.R."/>
            <person name="Sondergaard T.E."/>
            <person name="Sorensen J.L."/>
            <person name="Fitzpatrick D.A."/>
            <person name="Frisvad J.C."/>
            <person name="Nielsen K.L."/>
        </authorList>
    </citation>
    <scope>NUCLEOTIDE SEQUENCE</scope>
    <source>
        <strain evidence="1">IBT 16125</strain>
    </source>
</reference>
<evidence type="ECO:0000313" key="2">
    <source>
        <dbReference type="Proteomes" id="UP001213681"/>
    </source>
</evidence>
<sequence length="669" mass="77899">MGLATNPREHSTAWDLNEAFEKLVADEGRWWRSRGVDRPHEFMLPPHGSLDALVACHMFNPTFCVADPYATAMYNMSNPSMAQINRAGFNTENSLFFDHFARREDSEHVDKFYPKDLCDIYVRFISALRHAMRAVVEVCWGFRVHQRMQTLCNLQQLTLWGEYRDVTLHLEFSNDQKSLKRFLLFVRHPQSYAYVKSTTERAQEFRSRNGRVQDLKLKVASLLGNIEIEPHFYEYGPGLLTKFKETGDRRARREKMRGEARAQLRAVFPEIPLRTESKLSPLATSAADQEELATIDNFRALWSSNAISNPQTEPDLSVNEVQRLCRLESISQFWDRLLELSASFIPDAMDTTRTLATRIPSMIQDLFSNLDEHDWTDISGWDELPEELVLFLGDQEGLRVDRQPISSRQDLERAFYLLHIRGDPQRFSIVTLAFRVLFAYGQKISRPRRPSVDLLLVMHAPPQNIVPRKCLGCGRRVLDDSFAYYAKGDITYYVTWSLEKTCGLPGCPKMHVQLIPFDPFQKHVQPLRTDLLPLADKETSWQWYFLRLPEEFTDLPRTVETRCSKCRAIEVCTRPRWTFHAEPKFVLQIHKCPKCQAISRFRPTNAMIPMITVPGLSKLWKSFKKRGVDLRDYPRLPQYYFSRDPLFMRIEKLAEAKESLRLAKQEGDQ</sequence>
<organism evidence="1 2">
    <name type="scientific">Penicillium daleae</name>
    <dbReference type="NCBI Taxonomy" id="63821"/>
    <lineage>
        <taxon>Eukaryota</taxon>
        <taxon>Fungi</taxon>
        <taxon>Dikarya</taxon>
        <taxon>Ascomycota</taxon>
        <taxon>Pezizomycotina</taxon>
        <taxon>Eurotiomycetes</taxon>
        <taxon>Eurotiomycetidae</taxon>
        <taxon>Eurotiales</taxon>
        <taxon>Aspergillaceae</taxon>
        <taxon>Penicillium</taxon>
    </lineage>
</organism>
<reference evidence="1" key="1">
    <citation type="submission" date="2022-12" db="EMBL/GenBank/DDBJ databases">
        <authorList>
            <person name="Petersen C."/>
        </authorList>
    </citation>
    <scope>NUCLEOTIDE SEQUENCE</scope>
    <source>
        <strain evidence="1">IBT 16125</strain>
    </source>
</reference>
<name>A0AAD6C1N5_9EURO</name>
<gene>
    <name evidence="1" type="ORF">N7458_007737</name>
</gene>
<dbReference type="GeneID" id="81601362"/>
<evidence type="ECO:0000313" key="1">
    <source>
        <dbReference type="EMBL" id="KAJ5443865.1"/>
    </source>
</evidence>
<accession>A0AAD6C1N5</accession>
<proteinExistence type="predicted"/>
<protein>
    <submittedName>
        <fullName evidence="1">Uncharacterized protein</fullName>
    </submittedName>
</protein>
<dbReference type="RefSeq" id="XP_056763945.1">
    <property type="nucleotide sequence ID" value="XM_056911119.1"/>
</dbReference>
<dbReference type="AlphaFoldDB" id="A0AAD6C1N5"/>